<name>A0A0D3HZE2_EMIH1</name>
<dbReference type="Proteomes" id="UP000013827">
    <property type="component" value="Unassembled WGS sequence"/>
</dbReference>
<dbReference type="InterPro" id="IPR016621">
    <property type="entry name" value="UCP014543"/>
</dbReference>
<accession>A0A0D3HZE2</accession>
<reference evidence="2" key="2">
    <citation type="submission" date="2024-10" db="UniProtKB">
        <authorList>
            <consortium name="EnsemblProtists"/>
        </authorList>
    </citation>
    <scope>IDENTIFICATION</scope>
</reference>
<dbReference type="KEGG" id="ehx:EMIHUDRAFT_221175"/>
<evidence type="ECO:0000313" key="3">
    <source>
        <dbReference type="Proteomes" id="UP000013827"/>
    </source>
</evidence>
<dbReference type="OMA" id="REPPMFA"/>
<dbReference type="RefSeq" id="XP_005756806.1">
    <property type="nucleotide sequence ID" value="XM_005756749.1"/>
</dbReference>
<evidence type="ECO:0000313" key="2">
    <source>
        <dbReference type="EnsemblProtists" id="EOD04377"/>
    </source>
</evidence>
<sequence>MLVPLLTLTPAALLPSGCGCQRHVYPALRASPAVLPLLRAPPVRCGLFDNIFGATRPDEDEAGKFSRHLDLEPGGFPLGVLVAGLGDDALEAAAVAIEAVWSGAEGEPLKHVPIVALAEGDLGRGVTLRSLLAALGERDSVLPDKAARVTVPLVLLSGFSTVQTSLAVRRLRALGLVGGASGREPPMFAVAVPNSLDKSLRMLCEEIEGDHRARQARAKPQ</sequence>
<feature type="signal peptide" evidence="1">
    <location>
        <begin position="1"/>
        <end position="20"/>
    </location>
</feature>
<dbReference type="GeneID" id="17250503"/>
<keyword evidence="1" id="KW-0732">Signal</keyword>
<keyword evidence="3" id="KW-1185">Reference proteome</keyword>
<organism evidence="2 3">
    <name type="scientific">Emiliania huxleyi (strain CCMP1516)</name>
    <dbReference type="NCBI Taxonomy" id="280463"/>
    <lineage>
        <taxon>Eukaryota</taxon>
        <taxon>Haptista</taxon>
        <taxon>Haptophyta</taxon>
        <taxon>Prymnesiophyceae</taxon>
        <taxon>Isochrysidales</taxon>
        <taxon>Noelaerhabdaceae</taxon>
        <taxon>Emiliania</taxon>
    </lineage>
</organism>
<proteinExistence type="predicted"/>
<reference evidence="3" key="1">
    <citation type="journal article" date="2013" name="Nature">
        <title>Pan genome of the phytoplankton Emiliania underpins its global distribution.</title>
        <authorList>
            <person name="Read B.A."/>
            <person name="Kegel J."/>
            <person name="Klute M.J."/>
            <person name="Kuo A."/>
            <person name="Lefebvre S.C."/>
            <person name="Maumus F."/>
            <person name="Mayer C."/>
            <person name="Miller J."/>
            <person name="Monier A."/>
            <person name="Salamov A."/>
            <person name="Young J."/>
            <person name="Aguilar M."/>
            <person name="Claverie J.M."/>
            <person name="Frickenhaus S."/>
            <person name="Gonzalez K."/>
            <person name="Herman E.K."/>
            <person name="Lin Y.C."/>
            <person name="Napier J."/>
            <person name="Ogata H."/>
            <person name="Sarno A.F."/>
            <person name="Shmutz J."/>
            <person name="Schroeder D."/>
            <person name="de Vargas C."/>
            <person name="Verret F."/>
            <person name="von Dassow P."/>
            <person name="Valentin K."/>
            <person name="Van de Peer Y."/>
            <person name="Wheeler G."/>
            <person name="Dacks J.B."/>
            <person name="Delwiche C.F."/>
            <person name="Dyhrman S.T."/>
            <person name="Glockner G."/>
            <person name="John U."/>
            <person name="Richards T."/>
            <person name="Worden A.Z."/>
            <person name="Zhang X."/>
            <person name="Grigoriev I.V."/>
            <person name="Allen A.E."/>
            <person name="Bidle K."/>
            <person name="Borodovsky M."/>
            <person name="Bowler C."/>
            <person name="Brownlee C."/>
            <person name="Cock J.M."/>
            <person name="Elias M."/>
            <person name="Gladyshev V.N."/>
            <person name="Groth M."/>
            <person name="Guda C."/>
            <person name="Hadaegh A."/>
            <person name="Iglesias-Rodriguez M.D."/>
            <person name="Jenkins J."/>
            <person name="Jones B.M."/>
            <person name="Lawson T."/>
            <person name="Leese F."/>
            <person name="Lindquist E."/>
            <person name="Lobanov A."/>
            <person name="Lomsadze A."/>
            <person name="Malik S.B."/>
            <person name="Marsh M.E."/>
            <person name="Mackinder L."/>
            <person name="Mock T."/>
            <person name="Mueller-Roeber B."/>
            <person name="Pagarete A."/>
            <person name="Parker M."/>
            <person name="Probert I."/>
            <person name="Quesneville H."/>
            <person name="Raines C."/>
            <person name="Rensing S.A."/>
            <person name="Riano-Pachon D.M."/>
            <person name="Richier S."/>
            <person name="Rokitta S."/>
            <person name="Shiraiwa Y."/>
            <person name="Soanes D.M."/>
            <person name="van der Giezen M."/>
            <person name="Wahlund T.M."/>
            <person name="Williams B."/>
            <person name="Wilson W."/>
            <person name="Wolfe G."/>
            <person name="Wurch L.L."/>
        </authorList>
    </citation>
    <scope>NUCLEOTIDE SEQUENCE</scope>
</reference>
<evidence type="ECO:0000256" key="1">
    <source>
        <dbReference type="SAM" id="SignalP"/>
    </source>
</evidence>
<feature type="chain" id="PRO_5044265028" evidence="1">
    <location>
        <begin position="21"/>
        <end position="221"/>
    </location>
</feature>
<dbReference type="AlphaFoldDB" id="A0A0D3HZE2"/>
<dbReference type="EnsemblProtists" id="EOD04377">
    <property type="protein sequence ID" value="EOD04377"/>
    <property type="gene ID" value="EMIHUDRAFT_221175"/>
</dbReference>
<dbReference type="eggNOG" id="ENOG502ST5C">
    <property type="taxonomic scope" value="Eukaryota"/>
</dbReference>
<dbReference type="PaxDb" id="2903-EOD04377"/>
<dbReference type="HOGENOM" id="CLU_1252672_0_0_1"/>
<protein>
    <submittedName>
        <fullName evidence="2">Uncharacterized protein</fullName>
    </submittedName>
</protein>
<dbReference type="Pfam" id="PF12646">
    <property type="entry name" value="DUF3783"/>
    <property type="match status" value="1"/>
</dbReference>